<feature type="non-terminal residue" evidence="1">
    <location>
        <position position="1"/>
    </location>
</feature>
<reference evidence="1" key="1">
    <citation type="journal article" date="2014" name="Front. Microbiol.">
        <title>High frequency of phylogenetically diverse reductive dehalogenase-homologous genes in deep subseafloor sedimentary metagenomes.</title>
        <authorList>
            <person name="Kawai M."/>
            <person name="Futagami T."/>
            <person name="Toyoda A."/>
            <person name="Takaki Y."/>
            <person name="Nishi S."/>
            <person name="Hori S."/>
            <person name="Arai W."/>
            <person name="Tsubouchi T."/>
            <person name="Morono Y."/>
            <person name="Uchiyama I."/>
            <person name="Ito T."/>
            <person name="Fujiyama A."/>
            <person name="Inagaki F."/>
            <person name="Takami H."/>
        </authorList>
    </citation>
    <scope>NUCLEOTIDE SEQUENCE</scope>
    <source>
        <strain evidence="1">Expedition CK06-06</strain>
    </source>
</reference>
<sequence>AGIIGMLAVAGALAFGLGGRDAAGRFISKIGEDITHRQ</sequence>
<dbReference type="EMBL" id="BARS01058062">
    <property type="protein sequence ID" value="GAG45112.1"/>
    <property type="molecule type" value="Genomic_DNA"/>
</dbReference>
<accession>X0YCV7</accession>
<protein>
    <submittedName>
        <fullName evidence="1">Uncharacterized protein</fullName>
    </submittedName>
</protein>
<comment type="caution">
    <text evidence="1">The sequence shown here is derived from an EMBL/GenBank/DDBJ whole genome shotgun (WGS) entry which is preliminary data.</text>
</comment>
<gene>
    <name evidence="1" type="ORF">S01H1_84857</name>
</gene>
<name>X0YCV7_9ZZZZ</name>
<evidence type="ECO:0000313" key="1">
    <source>
        <dbReference type="EMBL" id="GAG45112.1"/>
    </source>
</evidence>
<organism evidence="1">
    <name type="scientific">marine sediment metagenome</name>
    <dbReference type="NCBI Taxonomy" id="412755"/>
    <lineage>
        <taxon>unclassified sequences</taxon>
        <taxon>metagenomes</taxon>
        <taxon>ecological metagenomes</taxon>
    </lineage>
</organism>
<proteinExistence type="predicted"/>
<dbReference type="AlphaFoldDB" id="X0YCV7"/>